<evidence type="ECO:0000256" key="1">
    <source>
        <dbReference type="ARBA" id="ARBA00007613"/>
    </source>
</evidence>
<dbReference type="InterPro" id="IPR003423">
    <property type="entry name" value="OMP_efflux"/>
</dbReference>
<dbReference type="PANTHER" id="PTHR30203:SF24">
    <property type="entry name" value="BLR4935 PROTEIN"/>
    <property type="match status" value="1"/>
</dbReference>
<gene>
    <name evidence="3" type="ORF">P9H32_10335</name>
</gene>
<dbReference type="Gene3D" id="1.20.1600.10">
    <property type="entry name" value="Outer membrane efflux proteins (OEP)"/>
    <property type="match status" value="1"/>
</dbReference>
<organism evidence="3 4">
    <name type="scientific">Pontiella agarivorans</name>
    <dbReference type="NCBI Taxonomy" id="3038953"/>
    <lineage>
        <taxon>Bacteria</taxon>
        <taxon>Pseudomonadati</taxon>
        <taxon>Kiritimatiellota</taxon>
        <taxon>Kiritimatiellia</taxon>
        <taxon>Kiritimatiellales</taxon>
        <taxon>Pontiellaceae</taxon>
        <taxon>Pontiella</taxon>
    </lineage>
</organism>
<keyword evidence="4" id="KW-1185">Reference proteome</keyword>
<dbReference type="PANTHER" id="PTHR30203">
    <property type="entry name" value="OUTER MEMBRANE CATION EFFLUX PROTEIN"/>
    <property type="match status" value="1"/>
</dbReference>
<keyword evidence="2" id="KW-0732">Signal</keyword>
<proteinExistence type="inferred from homology"/>
<accession>A0ABU5MXT8</accession>
<reference evidence="3 4" key="1">
    <citation type="journal article" date="2024" name="Appl. Environ. Microbiol.">
        <title>Pontiella agarivorans sp. nov., a novel marine anaerobic bacterium capable of degrading macroalgal polysaccharides and fixing nitrogen.</title>
        <authorList>
            <person name="Liu N."/>
            <person name="Kivenson V."/>
            <person name="Peng X."/>
            <person name="Cui Z."/>
            <person name="Lankiewicz T.S."/>
            <person name="Gosselin K.M."/>
            <person name="English C.J."/>
            <person name="Blair E.M."/>
            <person name="O'Malley M.A."/>
            <person name="Valentine D.L."/>
        </authorList>
    </citation>
    <scope>NUCLEOTIDE SEQUENCE [LARGE SCALE GENOMIC DNA]</scope>
    <source>
        <strain evidence="3 4">NLcol2</strain>
    </source>
</reference>
<name>A0ABU5MXT8_9BACT</name>
<comment type="caution">
    <text evidence="3">The sequence shown here is derived from an EMBL/GenBank/DDBJ whole genome shotgun (WGS) entry which is preliminary data.</text>
</comment>
<protein>
    <submittedName>
        <fullName evidence="3">TolC family protein</fullName>
    </submittedName>
</protein>
<dbReference type="RefSeq" id="WP_322608814.1">
    <property type="nucleotide sequence ID" value="NZ_JARVCO010000010.1"/>
</dbReference>
<comment type="similarity">
    <text evidence="1">Belongs to the outer membrane factor (OMF) (TC 1.B.17) family.</text>
</comment>
<dbReference type="SUPFAM" id="SSF56954">
    <property type="entry name" value="Outer membrane efflux proteins (OEP)"/>
    <property type="match status" value="1"/>
</dbReference>
<feature type="chain" id="PRO_5047376862" evidence="2">
    <location>
        <begin position="21"/>
        <end position="426"/>
    </location>
</feature>
<evidence type="ECO:0000256" key="2">
    <source>
        <dbReference type="SAM" id="SignalP"/>
    </source>
</evidence>
<evidence type="ECO:0000313" key="4">
    <source>
        <dbReference type="Proteomes" id="UP001290861"/>
    </source>
</evidence>
<dbReference type="InterPro" id="IPR010131">
    <property type="entry name" value="MdtP/NodT-like"/>
</dbReference>
<dbReference type="EMBL" id="JARVCO010000010">
    <property type="protein sequence ID" value="MDZ8119022.1"/>
    <property type="molecule type" value="Genomic_DNA"/>
</dbReference>
<evidence type="ECO:0000313" key="3">
    <source>
        <dbReference type="EMBL" id="MDZ8119022.1"/>
    </source>
</evidence>
<feature type="signal peptide" evidence="2">
    <location>
        <begin position="1"/>
        <end position="20"/>
    </location>
</feature>
<dbReference type="Pfam" id="PF02321">
    <property type="entry name" value="OEP"/>
    <property type="match status" value="2"/>
</dbReference>
<dbReference type="Proteomes" id="UP001290861">
    <property type="component" value="Unassembled WGS sequence"/>
</dbReference>
<sequence length="426" mass="47835">MKKRLLIPAFFTAALLSSYADPFGTHLTLQAALEAGAENNPQLQAAFYRWKGYEENIAVQKALPDPAFTYGYYFESVETRVGPQNHQFRLAQTFPGFGKRAAKKAAATALAAAYGENYKQEKLNLDFAITQAYAELYYLKRSIDITQDRIRLIRDLEKVARTRYKSGSPMAPILQAQVELGRLEDRLSSLNDLRQPQVARLNAALNRPADAPLPWPAEIPYVRIAPDEEALLENLNHTSPSLAALARNVERGVHQVALARRERLPDFTLGVQYIQTDDAGTPVSDNGKDPIMGTIGINIPLWAGKNSARVAAANYQRTAAELTLQNRERTLEADIKRTLYNLRDADRKINLYAESLIPKAEQSLEVNRTAYEAGQMEFINLMDAERILLEFQLAYERALADHLKHRADLSRLTGLDLLHGANHETY</sequence>